<keyword evidence="1" id="KW-0378">Hydrolase</keyword>
<dbReference type="InterPro" id="IPR009414">
    <property type="entry name" value="DUF1064"/>
</dbReference>
<keyword evidence="1" id="KW-0255">Endonuclease</keyword>
<reference evidence="1" key="1">
    <citation type="journal article" date="2021" name="Proc. Natl. Acad. Sci. U.S.A.">
        <title>A Catalog of Tens of Thousands of Viruses from Human Metagenomes Reveals Hidden Associations with Chronic Diseases.</title>
        <authorList>
            <person name="Tisza M.J."/>
            <person name="Buck C.B."/>
        </authorList>
    </citation>
    <scope>NUCLEOTIDE SEQUENCE</scope>
    <source>
        <strain evidence="1">CtqED62</strain>
    </source>
</reference>
<dbReference type="GO" id="GO:0004519">
    <property type="term" value="F:endonuclease activity"/>
    <property type="evidence" value="ECO:0007669"/>
    <property type="project" value="UniProtKB-KW"/>
</dbReference>
<dbReference type="Pfam" id="PF06356">
    <property type="entry name" value="DUF1064"/>
    <property type="match status" value="1"/>
</dbReference>
<protein>
    <submittedName>
        <fullName evidence="1">Endonuclease</fullName>
    </submittedName>
</protein>
<organism evidence="1">
    <name type="scientific">Siphoviridae sp. ctqED62</name>
    <dbReference type="NCBI Taxonomy" id="2826468"/>
    <lineage>
        <taxon>Viruses</taxon>
        <taxon>Duplodnaviria</taxon>
        <taxon>Heunggongvirae</taxon>
        <taxon>Uroviricota</taxon>
        <taxon>Caudoviricetes</taxon>
    </lineage>
</organism>
<accession>A0A8S5MQV4</accession>
<keyword evidence="1" id="KW-0540">Nuclease</keyword>
<proteinExistence type="predicted"/>
<evidence type="ECO:0000313" key="1">
    <source>
        <dbReference type="EMBL" id="DAD84705.1"/>
    </source>
</evidence>
<dbReference type="EMBL" id="BK014965">
    <property type="protein sequence ID" value="DAD84705.1"/>
    <property type="molecule type" value="Genomic_DNA"/>
</dbReference>
<sequence length="130" mass="15327">MRKSKYGSRRVTVDGIVFDSQKEANRFRELRLMERAGYIIKLQRQAKFVLIPAQREPSGKVYSRGEKKGQPKPGKIIEHEVAYYADFTYWKKSDNGWTHVVEDVKGVRTEVYKIKRKLMLERYGIRVSEV</sequence>
<name>A0A8S5MQV4_9CAUD</name>